<evidence type="ECO:0000256" key="3">
    <source>
        <dbReference type="SAM" id="MobiDB-lite"/>
    </source>
</evidence>
<evidence type="ECO:0000313" key="6">
    <source>
        <dbReference type="Proteomes" id="UP001244552"/>
    </source>
</evidence>
<feature type="compositionally biased region" description="Low complexity" evidence="3">
    <location>
        <begin position="801"/>
        <end position="815"/>
    </location>
</feature>
<protein>
    <submittedName>
        <fullName evidence="5">Xanthine dehydrogenase large subunit</fullName>
        <ecNumber evidence="5">1.17.1.4</ecNumber>
    </submittedName>
</protein>
<dbReference type="Gene3D" id="3.30.365.10">
    <property type="entry name" value="Aldehyde oxidase/xanthine dehydrogenase, molybdopterin binding domain"/>
    <property type="match status" value="4"/>
</dbReference>
<dbReference type="InterPro" id="IPR014309">
    <property type="entry name" value="Xanthine_DH_Mopterin-bd_su"/>
</dbReference>
<evidence type="ECO:0000259" key="4">
    <source>
        <dbReference type="SMART" id="SM01008"/>
    </source>
</evidence>
<dbReference type="GO" id="GO:0004854">
    <property type="term" value="F:xanthine dehydrogenase activity"/>
    <property type="evidence" value="ECO:0007669"/>
    <property type="project" value="UniProtKB-EC"/>
</dbReference>
<dbReference type="PANTHER" id="PTHR11908">
    <property type="entry name" value="XANTHINE DEHYDROGENASE"/>
    <property type="match status" value="1"/>
</dbReference>
<dbReference type="SUPFAM" id="SSF54665">
    <property type="entry name" value="CO dehydrogenase molybdoprotein N-domain-like"/>
    <property type="match status" value="1"/>
</dbReference>
<keyword evidence="6" id="KW-1185">Reference proteome</keyword>
<dbReference type="InterPro" id="IPR016208">
    <property type="entry name" value="Ald_Oxase/xanthine_DH-like"/>
</dbReference>
<dbReference type="InterPro" id="IPR037165">
    <property type="entry name" value="AldOxase/xan_DH_Mopterin-bd_sf"/>
</dbReference>
<feature type="region of interest" description="Disordered" evidence="3">
    <location>
        <begin position="521"/>
        <end position="540"/>
    </location>
</feature>
<dbReference type="NCBIfam" id="TIGR02965">
    <property type="entry name" value="xanthine_xdhB"/>
    <property type="match status" value="1"/>
</dbReference>
<dbReference type="SUPFAM" id="SSF56003">
    <property type="entry name" value="Molybdenum cofactor-binding domain"/>
    <property type="match status" value="1"/>
</dbReference>
<dbReference type="SMART" id="SM01008">
    <property type="entry name" value="Ald_Xan_dh_C"/>
    <property type="match status" value="1"/>
</dbReference>
<reference evidence="5 6" key="1">
    <citation type="submission" date="2023-07" db="EMBL/GenBank/DDBJ databases">
        <title>Genomic Encyclopedia of Type Strains, Phase IV (KMG-IV): sequencing the most valuable type-strain genomes for metagenomic binning, comparative biology and taxonomic classification.</title>
        <authorList>
            <person name="Goeker M."/>
        </authorList>
    </citation>
    <scope>NUCLEOTIDE SEQUENCE [LARGE SCALE GENOMIC DNA]</scope>
    <source>
        <strain evidence="5 6">DSM 19922</strain>
    </source>
</reference>
<keyword evidence="1" id="KW-0500">Molybdenum</keyword>
<dbReference type="Pfam" id="PF20256">
    <property type="entry name" value="MoCoBD_2"/>
    <property type="match status" value="1"/>
</dbReference>
<organism evidence="5 6">
    <name type="scientific">Azospirillum picis</name>
    <dbReference type="NCBI Taxonomy" id="488438"/>
    <lineage>
        <taxon>Bacteria</taxon>
        <taxon>Pseudomonadati</taxon>
        <taxon>Pseudomonadota</taxon>
        <taxon>Alphaproteobacteria</taxon>
        <taxon>Rhodospirillales</taxon>
        <taxon>Azospirillaceae</taxon>
        <taxon>Azospirillum</taxon>
    </lineage>
</organism>
<evidence type="ECO:0000313" key="5">
    <source>
        <dbReference type="EMBL" id="MDQ0533010.1"/>
    </source>
</evidence>
<keyword evidence="2 5" id="KW-0560">Oxidoreductase</keyword>
<dbReference type="Proteomes" id="UP001244552">
    <property type="component" value="Unassembled WGS sequence"/>
</dbReference>
<dbReference type="InterPro" id="IPR036856">
    <property type="entry name" value="Ald_Oxase/Xan_DH_a/b_sf"/>
</dbReference>
<feature type="region of interest" description="Disordered" evidence="3">
    <location>
        <begin position="1"/>
        <end position="37"/>
    </location>
</feature>
<dbReference type="EC" id="1.17.1.4" evidence="5"/>
<dbReference type="Gene3D" id="3.90.1170.50">
    <property type="entry name" value="Aldehyde oxidase/xanthine dehydrogenase, a/b hammerhead"/>
    <property type="match status" value="1"/>
</dbReference>
<accession>A0ABU0MHS2</accession>
<feature type="domain" description="Aldehyde oxidase/xanthine dehydrogenase a/b hammerhead" evidence="4">
    <location>
        <begin position="39"/>
        <end position="147"/>
    </location>
</feature>
<dbReference type="InterPro" id="IPR000674">
    <property type="entry name" value="Ald_Oxase/Xan_DH_a/b"/>
</dbReference>
<dbReference type="PANTHER" id="PTHR11908:SF132">
    <property type="entry name" value="ALDEHYDE OXIDASE 1-RELATED"/>
    <property type="match status" value="1"/>
</dbReference>
<gene>
    <name evidence="5" type="ORF">QO018_001859</name>
</gene>
<evidence type="ECO:0000256" key="1">
    <source>
        <dbReference type="ARBA" id="ARBA00022505"/>
    </source>
</evidence>
<dbReference type="EMBL" id="JAUSVU010000005">
    <property type="protein sequence ID" value="MDQ0533010.1"/>
    <property type="molecule type" value="Genomic_DNA"/>
</dbReference>
<dbReference type="Pfam" id="PF01315">
    <property type="entry name" value="Ald_Xan_dh_C"/>
    <property type="match status" value="1"/>
</dbReference>
<dbReference type="InterPro" id="IPR046867">
    <property type="entry name" value="AldOxase/xan_DH_MoCoBD2"/>
</dbReference>
<feature type="region of interest" description="Disordered" evidence="3">
    <location>
        <begin position="789"/>
        <end position="835"/>
    </location>
</feature>
<proteinExistence type="predicted"/>
<sequence>MPDVTTPLAPPLPPVALPDRIQGAAHDPRRHESAHKHVSGEAVYVDDIAEPAGLLHVYLGLSTRAHARIRSIDLSPVRQAPGVVAVFTAADVPGVNDIGCMGKQDEPLFASSLVEHVGQPVFAVAAETRDHARRAARLAVIEYEDLPAVLTIAAARDGERTLVTPPMTLRVGDADAALAAAPHRAEGRLAVGGQEHFYLESQIAMAVPGEDDDVLVHVSTQHPTEVQHIVAHVLHVPSHAVTVEVRRMGGGFGGKETQSNLFAACTALVAKRTGRAAKLRPDRDDDFQITGKRHDFEIDYRVGFDGSGLIHGVDMLFAARAGYAADLSGPVTDRALFHADNGYFYPAARLESLPLKTNTVSNTAFRGFGGPQGMVAAERVIDEIAFALGKDPLEIRKRNFYGDRDRNLTPYHQTVTDNILPELVAQLERTCDYWTRREDIRAFNRTSRILRKGLALTPVKFGISFTATHYNQAGALVHVYTDGSIQLNHGGIEMGQGLYTKVAQVVAEEFQVDIDTIRPTATNTGKVPNTSATAASSGSDLNGKAAQAAARTIKERLVAFAAENWGVPAEAVRFERNRVWVGDRDMSFAELVRAAYMARVQLSATGFYKTPKIHWDRAAGRGTPFYYFAYGAACAEVTVDTLTGEYVVDRVDILHDCGRSLNPAIDRGQIEGGFVQGMGWLTMEELWWDAQGRLRTHAPSTYKIPACSDRPRIFNVALLDDAPNREDTIFRSKAVGEPPFMLGMSVLHALSDAVASTADHRLCPRLDAPATPERVLSCIMALRQRAATECPLPNPPPPPAVEGTAAASQTAPSPAEGGGGTGRRQPVSAPPPDPA</sequence>
<comment type="caution">
    <text evidence="5">The sequence shown here is derived from an EMBL/GenBank/DDBJ whole genome shotgun (WGS) entry which is preliminary data.</text>
</comment>
<name>A0ABU0MHS2_9PROT</name>
<dbReference type="RefSeq" id="WP_246512957.1">
    <property type="nucleotide sequence ID" value="NZ_JAGINO010000005.1"/>
</dbReference>
<dbReference type="Pfam" id="PF02738">
    <property type="entry name" value="MoCoBD_1"/>
    <property type="match status" value="1"/>
</dbReference>
<evidence type="ECO:0000256" key="2">
    <source>
        <dbReference type="ARBA" id="ARBA00023002"/>
    </source>
</evidence>
<dbReference type="InterPro" id="IPR008274">
    <property type="entry name" value="AldOxase/xan_DH_MoCoBD1"/>
</dbReference>